<dbReference type="AlphaFoldDB" id="A0A9N9EFL2"/>
<dbReference type="EMBL" id="CAJVQA010008744">
    <property type="protein sequence ID" value="CAG8676443.1"/>
    <property type="molecule type" value="Genomic_DNA"/>
</dbReference>
<feature type="non-terminal residue" evidence="1">
    <location>
        <position position="135"/>
    </location>
</feature>
<evidence type="ECO:0000313" key="2">
    <source>
        <dbReference type="Proteomes" id="UP000789759"/>
    </source>
</evidence>
<organism evidence="1 2">
    <name type="scientific">Cetraspora pellucida</name>
    <dbReference type="NCBI Taxonomy" id="1433469"/>
    <lineage>
        <taxon>Eukaryota</taxon>
        <taxon>Fungi</taxon>
        <taxon>Fungi incertae sedis</taxon>
        <taxon>Mucoromycota</taxon>
        <taxon>Glomeromycotina</taxon>
        <taxon>Glomeromycetes</taxon>
        <taxon>Diversisporales</taxon>
        <taxon>Gigasporaceae</taxon>
        <taxon>Cetraspora</taxon>
    </lineage>
</organism>
<protein>
    <submittedName>
        <fullName evidence="1">15852_t:CDS:1</fullName>
    </submittedName>
</protein>
<proteinExistence type="predicted"/>
<gene>
    <name evidence="1" type="ORF">CPELLU_LOCUS10545</name>
</gene>
<accession>A0A9N9EFL2</accession>
<reference evidence="1" key="1">
    <citation type="submission" date="2021-06" db="EMBL/GenBank/DDBJ databases">
        <authorList>
            <person name="Kallberg Y."/>
            <person name="Tangrot J."/>
            <person name="Rosling A."/>
        </authorList>
    </citation>
    <scope>NUCLEOTIDE SEQUENCE</scope>
    <source>
        <strain evidence="1">FL966</strain>
    </source>
</reference>
<evidence type="ECO:0000313" key="1">
    <source>
        <dbReference type="EMBL" id="CAG8676443.1"/>
    </source>
</evidence>
<dbReference type="OrthoDB" id="2448074at2759"/>
<name>A0A9N9EFL2_9GLOM</name>
<sequence>VFNHATKIHAKISPDPAISGKSITFSVSGRLNHDIADNGLVSITFFDESGSRLGNSSRVPAPSTKAGNIFRVNAKLDAPTDLPNSYSMQVLVVNPSILPDPQKDIIGCIAGFVGTPNDNSTSNKNVISKSFFILS</sequence>
<dbReference type="Proteomes" id="UP000789759">
    <property type="component" value="Unassembled WGS sequence"/>
</dbReference>
<keyword evidence="2" id="KW-1185">Reference proteome</keyword>
<comment type="caution">
    <text evidence="1">The sequence shown here is derived from an EMBL/GenBank/DDBJ whole genome shotgun (WGS) entry which is preliminary data.</text>
</comment>